<dbReference type="PANTHER" id="PTHR42711:SF5">
    <property type="entry name" value="ABC TRANSPORTER ATP-BINDING PROTEIN NATA"/>
    <property type="match status" value="1"/>
</dbReference>
<keyword evidence="4" id="KW-0547">Nucleotide-binding</keyword>
<evidence type="ECO:0000256" key="3">
    <source>
        <dbReference type="ARBA" id="ARBA00022458"/>
    </source>
</evidence>
<dbReference type="SUPFAM" id="SSF52540">
    <property type="entry name" value="P-loop containing nucleoside triphosphate hydrolases"/>
    <property type="match status" value="1"/>
</dbReference>
<evidence type="ECO:0000256" key="5">
    <source>
        <dbReference type="ARBA" id="ARBA00022840"/>
    </source>
</evidence>
<accession>A0A2S6IS24</accession>
<dbReference type="Pfam" id="PF00005">
    <property type="entry name" value="ABC_tran"/>
    <property type="match status" value="1"/>
</dbReference>
<dbReference type="EMBL" id="PTJE01000001">
    <property type="protein sequence ID" value="PPK97049.1"/>
    <property type="molecule type" value="Genomic_DNA"/>
</dbReference>
<dbReference type="GO" id="GO:0016887">
    <property type="term" value="F:ATP hydrolysis activity"/>
    <property type="evidence" value="ECO:0007669"/>
    <property type="project" value="InterPro"/>
</dbReference>
<dbReference type="InterPro" id="IPR027417">
    <property type="entry name" value="P-loop_NTPase"/>
</dbReference>
<evidence type="ECO:0000256" key="2">
    <source>
        <dbReference type="ARBA" id="ARBA00022448"/>
    </source>
</evidence>
<dbReference type="PROSITE" id="PS50893">
    <property type="entry name" value="ABC_TRANSPORTER_2"/>
    <property type="match status" value="1"/>
</dbReference>
<sequence length="323" mass="36766">MFSLSRKRDKKQSSKRYISYLYLMSIEVSKVSKYYGQQKALDEVSFTINSGEIVGFLGPNGAGKSTMMRILTTYLNANEGNAIVNGHDVVEEQREVQKSIGYLPENNPLYPDMYVKEYLSFSAGVYNITDSKKRINEVIEETGLTSHVGKKINELSKGYKQRVGLANALLHCPKVLILDEPTTGLDPNQLVEIRQLIKKVGENTTILLSTHIMQEVEAMCDRVIIINKGKIVADDYLKNLNSDTVQVIEVEFDYRVEPELLNQINRVREVKQLQGFNYSLKFETKEDMRSTVFDFAHDNGLKILSLNKKNKNLEAMFTELTAE</sequence>
<dbReference type="PANTHER" id="PTHR42711">
    <property type="entry name" value="ABC TRANSPORTER ATP-BINDING PROTEIN"/>
    <property type="match status" value="1"/>
</dbReference>
<dbReference type="SMART" id="SM00382">
    <property type="entry name" value="AAA"/>
    <property type="match status" value="1"/>
</dbReference>
<dbReference type="InterPro" id="IPR019864">
    <property type="entry name" value="Motility-assoc_ABC_GldA"/>
</dbReference>
<dbReference type="InterPro" id="IPR003593">
    <property type="entry name" value="AAA+_ATPase"/>
</dbReference>
<dbReference type="AlphaFoldDB" id="A0A2S6IS24"/>
<gene>
    <name evidence="7" type="ORF">LY01_00876</name>
</gene>
<keyword evidence="3" id="KW-0536">Nodulation</keyword>
<reference evidence="7 8" key="1">
    <citation type="submission" date="2018-02" db="EMBL/GenBank/DDBJ databases">
        <title>Genomic Encyclopedia of Archaeal and Bacterial Type Strains, Phase II (KMG-II): from individual species to whole genera.</title>
        <authorList>
            <person name="Goeker M."/>
        </authorList>
    </citation>
    <scope>NUCLEOTIDE SEQUENCE [LARGE SCALE GENOMIC DNA]</scope>
    <source>
        <strain evidence="7 8">DSM 16809</strain>
    </source>
</reference>
<keyword evidence="2" id="KW-0813">Transport</keyword>
<feature type="domain" description="ABC transporter" evidence="6">
    <location>
        <begin position="26"/>
        <end position="253"/>
    </location>
</feature>
<dbReference type="InterPro" id="IPR050763">
    <property type="entry name" value="ABC_transporter_ATP-binding"/>
</dbReference>
<dbReference type="GO" id="GO:0005524">
    <property type="term" value="F:ATP binding"/>
    <property type="evidence" value="ECO:0007669"/>
    <property type="project" value="UniProtKB-KW"/>
</dbReference>
<evidence type="ECO:0000256" key="1">
    <source>
        <dbReference type="ARBA" id="ARBA00005417"/>
    </source>
</evidence>
<keyword evidence="5 7" id="KW-0067">ATP-binding</keyword>
<evidence type="ECO:0000259" key="6">
    <source>
        <dbReference type="PROSITE" id="PS50893"/>
    </source>
</evidence>
<dbReference type="InterPro" id="IPR003439">
    <property type="entry name" value="ABC_transporter-like_ATP-bd"/>
</dbReference>
<comment type="caution">
    <text evidence="7">The sequence shown here is derived from an EMBL/GenBank/DDBJ whole genome shotgun (WGS) entry which is preliminary data.</text>
</comment>
<comment type="similarity">
    <text evidence="1">Belongs to the ABC transporter superfamily.</text>
</comment>
<organism evidence="7 8">
    <name type="scientific">Nonlabens xylanidelens</name>
    <dbReference type="NCBI Taxonomy" id="191564"/>
    <lineage>
        <taxon>Bacteria</taxon>
        <taxon>Pseudomonadati</taxon>
        <taxon>Bacteroidota</taxon>
        <taxon>Flavobacteriia</taxon>
        <taxon>Flavobacteriales</taxon>
        <taxon>Flavobacteriaceae</taxon>
        <taxon>Nonlabens</taxon>
    </lineage>
</organism>
<keyword evidence="8" id="KW-1185">Reference proteome</keyword>
<name>A0A2S6IS24_9FLAO</name>
<dbReference type="CDD" id="cd03230">
    <property type="entry name" value="ABC_DR_subfamily_A"/>
    <property type="match status" value="1"/>
</dbReference>
<dbReference type="NCBIfam" id="TIGR03522">
    <property type="entry name" value="GldA_ABC_ATP"/>
    <property type="match status" value="1"/>
</dbReference>
<evidence type="ECO:0000313" key="7">
    <source>
        <dbReference type="EMBL" id="PPK97049.1"/>
    </source>
</evidence>
<proteinExistence type="inferred from homology"/>
<evidence type="ECO:0000256" key="4">
    <source>
        <dbReference type="ARBA" id="ARBA00022741"/>
    </source>
</evidence>
<evidence type="ECO:0000313" key="8">
    <source>
        <dbReference type="Proteomes" id="UP000239002"/>
    </source>
</evidence>
<dbReference type="Proteomes" id="UP000239002">
    <property type="component" value="Unassembled WGS sequence"/>
</dbReference>
<protein>
    <submittedName>
        <fullName evidence="7">ABC-2 type transport system ATP-binding protein</fullName>
    </submittedName>
</protein>
<dbReference type="Gene3D" id="3.40.50.300">
    <property type="entry name" value="P-loop containing nucleotide triphosphate hydrolases"/>
    <property type="match status" value="1"/>
</dbReference>